<keyword evidence="3" id="KW-1185">Reference proteome</keyword>
<sequence>MVKVRSSRRVASLKPSDYNHEIDLVNHEELDGDSRTVLTPAADARRGSTTSRLVSLVGDSGQEDGSQAEGSRANETSTLDQQNKAVVDTSDEDGNRLQPEESQYQVSTQPSIEIQAATPDVFHDPTSRVMPNRPREAREVAVDVLYENERGGFMCGIALFSSKALGGLDPPAWTNAYHKPSPTNIYTAVVPDPSWEWIWSEWRINYEEGVDEGGWEYSFAFSKVFSWHEARWWNSFVRRRVWIRKRAKRRLEDMESSGNLLNSDYFTIQPASSRNSSRRTGASMAGSRDPSRSSMTRTSIKAMEEAQEIENIETLLSVLRSSRIDREKREAVENYLQHAMDLSQLQDEMHEIMSIFVFQASRRQLLTHLMRTYDDTVRKLEDIDSKDNKDLIERKKALEAAVKHADEEVSKLAFWSDVKKMAESGQLRLSLDEDQDWYEAHPGLDRSGPNPPNMGELPGSKGSK</sequence>
<feature type="region of interest" description="Disordered" evidence="1">
    <location>
        <begin position="57"/>
        <end position="108"/>
    </location>
</feature>
<evidence type="ECO:0000256" key="1">
    <source>
        <dbReference type="SAM" id="MobiDB-lite"/>
    </source>
</evidence>
<organism evidence="2 3">
    <name type="scientific">Metarhizium rileyi (strain RCEF 4871)</name>
    <name type="common">Nomuraea rileyi</name>
    <dbReference type="NCBI Taxonomy" id="1649241"/>
    <lineage>
        <taxon>Eukaryota</taxon>
        <taxon>Fungi</taxon>
        <taxon>Dikarya</taxon>
        <taxon>Ascomycota</taxon>
        <taxon>Pezizomycotina</taxon>
        <taxon>Sordariomycetes</taxon>
        <taxon>Hypocreomycetidae</taxon>
        <taxon>Hypocreales</taxon>
        <taxon>Clavicipitaceae</taxon>
        <taxon>Metarhizium</taxon>
    </lineage>
</organism>
<protein>
    <recommendedName>
        <fullName evidence="4">Meiotically up-regulated 65 protein</fullName>
    </recommendedName>
</protein>
<accession>A0A167DDJ2</accession>
<dbReference type="OMA" id="WQGVDNS"/>
<dbReference type="EMBL" id="AZHC01000014">
    <property type="protein sequence ID" value="OAA42246.1"/>
    <property type="molecule type" value="Genomic_DNA"/>
</dbReference>
<name>A0A167DDJ2_METRR</name>
<dbReference type="STRING" id="1081105.A0A167DDJ2"/>
<comment type="caution">
    <text evidence="2">The sequence shown here is derived from an EMBL/GenBank/DDBJ whole genome shotgun (WGS) entry which is preliminary data.</text>
</comment>
<dbReference type="AlphaFoldDB" id="A0A167DDJ2"/>
<proteinExistence type="predicted"/>
<feature type="region of interest" description="Disordered" evidence="1">
    <location>
        <begin position="271"/>
        <end position="299"/>
    </location>
</feature>
<evidence type="ECO:0008006" key="4">
    <source>
        <dbReference type="Google" id="ProtNLM"/>
    </source>
</evidence>
<feature type="compositionally biased region" description="Polar residues" evidence="1">
    <location>
        <begin position="63"/>
        <end position="84"/>
    </location>
</feature>
<reference evidence="2 3" key="1">
    <citation type="journal article" date="2016" name="Genome Biol. Evol.">
        <title>Divergent and convergent evolution of fungal pathogenicity.</title>
        <authorList>
            <person name="Shang Y."/>
            <person name="Xiao G."/>
            <person name="Zheng P."/>
            <person name="Cen K."/>
            <person name="Zhan S."/>
            <person name="Wang C."/>
        </authorList>
    </citation>
    <scope>NUCLEOTIDE SEQUENCE [LARGE SCALE GENOMIC DNA]</scope>
    <source>
        <strain evidence="2 3">RCEF 4871</strain>
    </source>
</reference>
<evidence type="ECO:0000313" key="2">
    <source>
        <dbReference type="EMBL" id="OAA42246.1"/>
    </source>
</evidence>
<dbReference type="OrthoDB" id="72441at2759"/>
<gene>
    <name evidence="2" type="ORF">NOR_05095</name>
</gene>
<evidence type="ECO:0000313" key="3">
    <source>
        <dbReference type="Proteomes" id="UP000243498"/>
    </source>
</evidence>
<dbReference type="Proteomes" id="UP000243498">
    <property type="component" value="Unassembled WGS sequence"/>
</dbReference>
<feature type="compositionally biased region" description="Polar residues" evidence="1">
    <location>
        <begin position="271"/>
        <end position="280"/>
    </location>
</feature>
<feature type="region of interest" description="Disordered" evidence="1">
    <location>
        <begin position="438"/>
        <end position="464"/>
    </location>
</feature>